<dbReference type="GO" id="GO:0007040">
    <property type="term" value="P:lysosome organization"/>
    <property type="evidence" value="ECO:0007669"/>
    <property type="project" value="InterPro"/>
</dbReference>
<dbReference type="AlphaFoldDB" id="A0A8S1DW88"/>
<evidence type="ECO:0000256" key="5">
    <source>
        <dbReference type="ARBA" id="ARBA00022707"/>
    </source>
</evidence>
<dbReference type="GO" id="GO:0043410">
    <property type="term" value="P:positive regulation of MAPK cascade"/>
    <property type="evidence" value="ECO:0007669"/>
    <property type="project" value="InterPro"/>
</dbReference>
<evidence type="ECO:0000256" key="4">
    <source>
        <dbReference type="ARBA" id="ARBA00016099"/>
    </source>
</evidence>
<keyword evidence="5" id="KW-0519">Myristate</keyword>
<protein>
    <recommendedName>
        <fullName evidence="4">Ragulator complex protein LAMTOR1</fullName>
    </recommendedName>
    <alternativeName>
        <fullName evidence="11">Late endosomal/lysosomal adaptor and MAPK and MTOR activator 1</fullName>
    </alternativeName>
</protein>
<dbReference type="GO" id="GO:0045121">
    <property type="term" value="C:membrane raft"/>
    <property type="evidence" value="ECO:0007669"/>
    <property type="project" value="InterPro"/>
</dbReference>
<comment type="caution">
    <text evidence="12">The sequence shown here is derived from an EMBL/GenBank/DDBJ whole genome shotgun (WGS) entry which is preliminary data.</text>
</comment>
<keyword evidence="13" id="KW-1185">Reference proteome</keyword>
<evidence type="ECO:0000256" key="9">
    <source>
        <dbReference type="ARBA" id="ARBA00023228"/>
    </source>
</evidence>
<dbReference type="PANTHER" id="PTHR13401">
    <property type="entry name" value="RAGULATOR COMPLEX PROTEIN LAMTOR1"/>
    <property type="match status" value="1"/>
</dbReference>
<keyword evidence="8" id="KW-0564">Palmitate</keyword>
<evidence type="ECO:0000256" key="7">
    <source>
        <dbReference type="ARBA" id="ARBA00023136"/>
    </source>
</evidence>
<evidence type="ECO:0000256" key="11">
    <source>
        <dbReference type="ARBA" id="ARBA00032695"/>
    </source>
</evidence>
<evidence type="ECO:0000256" key="1">
    <source>
        <dbReference type="ARBA" id="ARBA00004122"/>
    </source>
</evidence>
<evidence type="ECO:0000256" key="2">
    <source>
        <dbReference type="ARBA" id="ARBA00004577"/>
    </source>
</evidence>
<accession>A0A8S1DW88</accession>
<dbReference type="OrthoDB" id="5562028at2759"/>
<name>A0A8S1DW88_9INSE</name>
<dbReference type="GO" id="GO:0005765">
    <property type="term" value="C:lysosomal membrane"/>
    <property type="evidence" value="ECO:0007669"/>
    <property type="project" value="UniProtKB-SubCell"/>
</dbReference>
<dbReference type="GO" id="GO:0071986">
    <property type="term" value="C:Ragulator complex"/>
    <property type="evidence" value="ECO:0007669"/>
    <property type="project" value="InterPro"/>
</dbReference>
<proteinExistence type="inferred from homology"/>
<evidence type="ECO:0000256" key="8">
    <source>
        <dbReference type="ARBA" id="ARBA00023139"/>
    </source>
</evidence>
<dbReference type="GO" id="GO:0032008">
    <property type="term" value="P:positive regulation of TOR signaling"/>
    <property type="evidence" value="ECO:0007669"/>
    <property type="project" value="InterPro"/>
</dbReference>
<organism evidence="12 13">
    <name type="scientific">Cloeon dipterum</name>
    <dbReference type="NCBI Taxonomy" id="197152"/>
    <lineage>
        <taxon>Eukaryota</taxon>
        <taxon>Metazoa</taxon>
        <taxon>Ecdysozoa</taxon>
        <taxon>Arthropoda</taxon>
        <taxon>Hexapoda</taxon>
        <taxon>Insecta</taxon>
        <taxon>Pterygota</taxon>
        <taxon>Palaeoptera</taxon>
        <taxon>Ephemeroptera</taxon>
        <taxon>Pisciforma</taxon>
        <taxon>Baetidae</taxon>
        <taxon>Cloeon</taxon>
    </lineage>
</organism>
<dbReference type="GO" id="GO:0071230">
    <property type="term" value="P:cellular response to amino acid stimulus"/>
    <property type="evidence" value="ECO:0007669"/>
    <property type="project" value="InterPro"/>
</dbReference>
<keyword evidence="7" id="KW-0472">Membrane</keyword>
<evidence type="ECO:0000313" key="13">
    <source>
        <dbReference type="Proteomes" id="UP000494165"/>
    </source>
</evidence>
<keyword evidence="9" id="KW-0458">Lysosome</keyword>
<dbReference type="Proteomes" id="UP000494165">
    <property type="component" value="Unassembled WGS sequence"/>
</dbReference>
<comment type="subcellular location">
    <subcellularLocation>
        <location evidence="2">Late endosome membrane</location>
        <topology evidence="2">Lipid-anchor</topology>
        <orientation evidence="2">Cytoplasmic side</orientation>
    </subcellularLocation>
    <subcellularLocation>
        <location evidence="1">Lysosome membrane</location>
        <topology evidence="1">Lipid-anchor</topology>
        <orientation evidence="1">Cytoplasmic side</orientation>
    </subcellularLocation>
</comment>
<evidence type="ECO:0000256" key="6">
    <source>
        <dbReference type="ARBA" id="ARBA00022753"/>
    </source>
</evidence>
<dbReference type="Pfam" id="PF15454">
    <property type="entry name" value="LAMTOR"/>
    <property type="match status" value="1"/>
</dbReference>
<dbReference type="SMART" id="SM01262">
    <property type="entry name" value="LAMTOR"/>
    <property type="match status" value="1"/>
</dbReference>
<sequence length="172" mass="19327">MGNCCDSCCGDDANSQSGEVTERSRLLEDPVSNNTNILRVPSDDFLSRYPNSMPKTSDEQSALNRILQETASNVIDVAALDSHTLEQHEYRERVTHYTQRLNGIAVMQRWRSPPTKVCLLADLPAPEKLLSTETVLPTDLQTMNYFMEAASEAMSNIKVEHKEDLVVPFRIP</sequence>
<dbReference type="GO" id="GO:0031902">
    <property type="term" value="C:late endosome membrane"/>
    <property type="evidence" value="ECO:0007669"/>
    <property type="project" value="UniProtKB-SubCell"/>
</dbReference>
<comment type="similarity">
    <text evidence="3">Belongs to the LAMTOR1 family.</text>
</comment>
<dbReference type="EMBL" id="CADEPI010000371">
    <property type="protein sequence ID" value="CAB3384766.1"/>
    <property type="molecule type" value="Genomic_DNA"/>
</dbReference>
<keyword evidence="6" id="KW-0967">Endosome</keyword>
<evidence type="ECO:0000256" key="10">
    <source>
        <dbReference type="ARBA" id="ARBA00023288"/>
    </source>
</evidence>
<dbReference type="InterPro" id="IPR028209">
    <property type="entry name" value="LAMTOR1/MEH1"/>
</dbReference>
<keyword evidence="10" id="KW-0449">Lipoprotein</keyword>
<dbReference type="GO" id="GO:0016197">
    <property type="term" value="P:endosomal transport"/>
    <property type="evidence" value="ECO:0007669"/>
    <property type="project" value="InterPro"/>
</dbReference>
<evidence type="ECO:0000256" key="3">
    <source>
        <dbReference type="ARBA" id="ARBA00010861"/>
    </source>
</evidence>
<reference evidence="12 13" key="1">
    <citation type="submission" date="2020-04" db="EMBL/GenBank/DDBJ databases">
        <authorList>
            <person name="Alioto T."/>
            <person name="Alioto T."/>
            <person name="Gomez Garrido J."/>
        </authorList>
    </citation>
    <scope>NUCLEOTIDE SEQUENCE [LARGE SCALE GENOMIC DNA]</scope>
</reference>
<dbReference type="GO" id="GO:0001919">
    <property type="term" value="P:regulation of receptor recycling"/>
    <property type="evidence" value="ECO:0007669"/>
    <property type="project" value="InterPro"/>
</dbReference>
<dbReference type="GO" id="GO:0060090">
    <property type="term" value="F:molecular adaptor activity"/>
    <property type="evidence" value="ECO:0007669"/>
    <property type="project" value="TreeGrafter"/>
</dbReference>
<dbReference type="GO" id="GO:0042632">
    <property type="term" value="P:cholesterol homeostasis"/>
    <property type="evidence" value="ECO:0007669"/>
    <property type="project" value="InterPro"/>
</dbReference>
<dbReference type="GO" id="GO:0005085">
    <property type="term" value="F:guanyl-nucleotide exchange factor activity"/>
    <property type="evidence" value="ECO:0007669"/>
    <property type="project" value="TreeGrafter"/>
</dbReference>
<dbReference type="PANTHER" id="PTHR13401:SF2">
    <property type="entry name" value="RAGULATOR COMPLEX PROTEIN LAMTOR1"/>
    <property type="match status" value="1"/>
</dbReference>
<evidence type="ECO:0000313" key="12">
    <source>
        <dbReference type="EMBL" id="CAB3384766.1"/>
    </source>
</evidence>
<gene>
    <name evidence="12" type="ORF">CLODIP_2_CD13545</name>
</gene>